<keyword evidence="3 4" id="KW-0326">Glycosidase</keyword>
<dbReference type="Gene3D" id="2.60.40.1760">
    <property type="entry name" value="glycosyl hydrolase (family 31)"/>
    <property type="match status" value="1"/>
</dbReference>
<dbReference type="PANTHER" id="PTHR22762:SF120">
    <property type="entry name" value="HETEROGLYCAN GLUCOSIDASE 1"/>
    <property type="match status" value="1"/>
</dbReference>
<comment type="similarity">
    <text evidence="1 4">Belongs to the glycosyl hydrolase 31 family.</text>
</comment>
<proteinExistence type="inferred from homology"/>
<dbReference type="InterPro" id="IPR025887">
    <property type="entry name" value="Glyco_hydro_31_N_dom"/>
</dbReference>
<dbReference type="Gene3D" id="3.20.20.80">
    <property type="entry name" value="Glycosidases"/>
    <property type="match status" value="1"/>
</dbReference>
<dbReference type="EMBL" id="ABWN01000032">
    <property type="protein sequence ID" value="EFF68056.1"/>
    <property type="molecule type" value="Genomic_DNA"/>
</dbReference>
<dbReference type="Proteomes" id="UP000006238">
    <property type="component" value="Unassembled WGS sequence"/>
</dbReference>
<dbReference type="SUPFAM" id="SSF74650">
    <property type="entry name" value="Galactose mutarotase-like"/>
    <property type="match status" value="1"/>
</dbReference>
<dbReference type="InterPro" id="IPR011013">
    <property type="entry name" value="Gal_mutarotase_sf_dom"/>
</dbReference>
<feature type="domain" description="Glycoside hydrolase family 31 N-terminal" evidence="6">
    <location>
        <begin position="38"/>
        <end position="111"/>
    </location>
</feature>
<evidence type="ECO:0000313" key="8">
    <source>
        <dbReference type="EMBL" id="EFF68056.1"/>
    </source>
</evidence>
<dbReference type="Pfam" id="PF01055">
    <property type="entry name" value="Glyco_hydro_31_2nd"/>
    <property type="match status" value="1"/>
</dbReference>
<organism evidence="8 9">
    <name type="scientific">Eshraghiella crossota DSM 2876</name>
    <dbReference type="NCBI Taxonomy" id="511680"/>
    <lineage>
        <taxon>Bacteria</taxon>
        <taxon>Bacillati</taxon>
        <taxon>Bacillota</taxon>
        <taxon>Clostridia</taxon>
        <taxon>Lachnospirales</taxon>
        <taxon>Lachnospiraceae</taxon>
        <taxon>Eshraghiella</taxon>
    </lineage>
</organism>
<evidence type="ECO:0000259" key="5">
    <source>
        <dbReference type="Pfam" id="PF01055"/>
    </source>
</evidence>
<dbReference type="InterPro" id="IPR030458">
    <property type="entry name" value="Glyco_hydro_31_AS"/>
</dbReference>
<dbReference type="PANTHER" id="PTHR22762">
    <property type="entry name" value="ALPHA-GLUCOSIDASE"/>
    <property type="match status" value="1"/>
</dbReference>
<protein>
    <submittedName>
        <fullName evidence="8">Glycosyl hydrolase, family 31</fullName>
        <ecNumber evidence="8">3.2.1.-</ecNumber>
    </submittedName>
</protein>
<accession>D4S126</accession>
<dbReference type="CDD" id="cd14752">
    <property type="entry name" value="GH31_N"/>
    <property type="match status" value="1"/>
</dbReference>
<dbReference type="eggNOG" id="COG1501">
    <property type="taxonomic scope" value="Bacteria"/>
</dbReference>
<evidence type="ECO:0000313" key="9">
    <source>
        <dbReference type="Proteomes" id="UP000006238"/>
    </source>
</evidence>
<dbReference type="GO" id="GO:0030246">
    <property type="term" value="F:carbohydrate binding"/>
    <property type="evidence" value="ECO:0007669"/>
    <property type="project" value="InterPro"/>
</dbReference>
<dbReference type="EC" id="3.2.1.-" evidence="8"/>
<dbReference type="RefSeq" id="WP_005603609.1">
    <property type="nucleotide sequence ID" value="NZ_GG663524.1"/>
</dbReference>
<dbReference type="Pfam" id="PF13802">
    <property type="entry name" value="Gal_mutarotas_2"/>
    <property type="match status" value="1"/>
</dbReference>
<keyword evidence="9" id="KW-1185">Reference proteome</keyword>
<evidence type="ECO:0000256" key="2">
    <source>
        <dbReference type="ARBA" id="ARBA00022801"/>
    </source>
</evidence>
<dbReference type="InterPro" id="IPR000322">
    <property type="entry name" value="Glyco_hydro_31_TIM"/>
</dbReference>
<dbReference type="InterPro" id="IPR048395">
    <property type="entry name" value="Glyco_hydro_31_C"/>
</dbReference>
<dbReference type="GO" id="GO:0005975">
    <property type="term" value="P:carbohydrate metabolic process"/>
    <property type="evidence" value="ECO:0007669"/>
    <property type="project" value="InterPro"/>
</dbReference>
<evidence type="ECO:0000256" key="1">
    <source>
        <dbReference type="ARBA" id="ARBA00007806"/>
    </source>
</evidence>
<name>D4S126_9FIRM</name>
<evidence type="ECO:0000256" key="4">
    <source>
        <dbReference type="RuleBase" id="RU361185"/>
    </source>
</evidence>
<keyword evidence="2 4" id="KW-0378">Hydrolase</keyword>
<dbReference type="Gene3D" id="2.60.40.4040">
    <property type="match status" value="1"/>
</dbReference>
<evidence type="ECO:0000256" key="3">
    <source>
        <dbReference type="ARBA" id="ARBA00023295"/>
    </source>
</evidence>
<sequence>MIFKYAFGRPFKTDAVIKSFPLVNSLPDYIEMSQDKKSFTAKLGVDDIIYGLGESVRGINKRGFRYISNCTDDFSHTEDKSSLYAAHNFFVVDGEETYGIYVDFPGKVYFDFGYTDLDTLTVSVEEANYELYVVEGDNVMDIIKKFREIIGQSYVAPKWAFGYQQSRWSYNTADEVREIVRGYRDNHIPIDAVYLDIDYMDNYKDFTVSEKAFPDFKNFVSEMKDNNIHLVPIIDAAVKKERGYDVYEEGAAKDYFCKDEDGNDFVTAVWPGKSLLPDFLNEKVRDWFGMKYKRLIDMGIDGFWNDMNEPALFYSEKNLKKTMEELKKYVGKDLSLQELWDFKDLVNGLANSPSDYRSFYHNFNGEKVCHERVHNLYGYFMTRAAAEAFRIIEPDKKVLMFSRASYIGMHRYAGIWTGDNSSWWSHIELIMHQLPNMNMCGFMYVGADTGGFNNNATEDLLMRFTELSMFTPLMRNHAALGTRPQEFFRYKNIKTFRNLVTLRYGMIPYLYSEYLKSVKFNTLMFTPLGIAFPEDRICRHIEDQLMVGENIMIAPVYKQNTFGRYVYLPEDMTMIRFRSLEDRDVVPLRKGHHYINVALHEVLVFVRKDKFFFTGKAIQSTAELENNEYTFYCADGYKGEYELFTEIYKSERIHN</sequence>
<feature type="domain" description="Glycosyl hydrolase family 31 C-terminal" evidence="7">
    <location>
        <begin position="524"/>
        <end position="609"/>
    </location>
</feature>
<dbReference type="PROSITE" id="PS00129">
    <property type="entry name" value="GLYCOSYL_HYDROL_F31_1"/>
    <property type="match status" value="1"/>
</dbReference>
<dbReference type="STRING" id="45851.BHV86_05835"/>
<dbReference type="GeneID" id="98917340"/>
<feature type="domain" description="Glycoside hydrolase family 31 TIM barrel" evidence="5">
    <location>
        <begin position="155"/>
        <end position="512"/>
    </location>
</feature>
<dbReference type="HOGENOM" id="CLU_000631_7_2_9"/>
<evidence type="ECO:0000259" key="6">
    <source>
        <dbReference type="Pfam" id="PF13802"/>
    </source>
</evidence>
<dbReference type="SUPFAM" id="SSF51011">
    <property type="entry name" value="Glycosyl hydrolase domain"/>
    <property type="match status" value="1"/>
</dbReference>
<dbReference type="InterPro" id="IPR017853">
    <property type="entry name" value="GH"/>
</dbReference>
<reference evidence="8 9" key="1">
    <citation type="submission" date="2010-02" db="EMBL/GenBank/DDBJ databases">
        <authorList>
            <person name="Weinstock G."/>
            <person name="Sodergren E."/>
            <person name="Clifton S."/>
            <person name="Fulton L."/>
            <person name="Fulton B."/>
            <person name="Courtney L."/>
            <person name="Fronick C."/>
            <person name="Harrison M."/>
            <person name="Strong C."/>
            <person name="Farmer C."/>
            <person name="Delahaunty K."/>
            <person name="Markovic C."/>
            <person name="Hall O."/>
            <person name="Minx P."/>
            <person name="Tomlinson C."/>
            <person name="Mitreva M."/>
            <person name="Nelson J."/>
            <person name="Hou S."/>
            <person name="Wollam A."/>
            <person name="Pepin K.H."/>
            <person name="Johnson M."/>
            <person name="Bhonagiri V."/>
            <person name="Zhang X."/>
            <person name="Suruliraj S."/>
            <person name="Warren W."/>
            <person name="Chinwalla A."/>
            <person name="Mardis E.R."/>
            <person name="Wilson R.K."/>
        </authorList>
    </citation>
    <scope>NUCLEOTIDE SEQUENCE [LARGE SCALE GENOMIC DNA]</scope>
    <source>
        <strain evidence="8 9">DSM 2876</strain>
    </source>
</reference>
<dbReference type="AlphaFoldDB" id="D4S126"/>
<dbReference type="Pfam" id="PF21365">
    <property type="entry name" value="Glyco_hydro_31_3rd"/>
    <property type="match status" value="1"/>
</dbReference>
<dbReference type="CDD" id="cd06604">
    <property type="entry name" value="GH31_glucosidase_II_MalA"/>
    <property type="match status" value="1"/>
</dbReference>
<dbReference type="SUPFAM" id="SSF51445">
    <property type="entry name" value="(Trans)glycosidases"/>
    <property type="match status" value="1"/>
</dbReference>
<gene>
    <name evidence="8" type="ORF">BUTYVIB_01796</name>
</gene>
<evidence type="ECO:0000259" key="7">
    <source>
        <dbReference type="Pfam" id="PF21365"/>
    </source>
</evidence>
<dbReference type="GO" id="GO:0004553">
    <property type="term" value="F:hydrolase activity, hydrolyzing O-glycosyl compounds"/>
    <property type="evidence" value="ECO:0007669"/>
    <property type="project" value="InterPro"/>
</dbReference>
<comment type="caution">
    <text evidence="8">The sequence shown here is derived from an EMBL/GenBank/DDBJ whole genome shotgun (WGS) entry which is preliminary data.</text>
</comment>